<protein>
    <submittedName>
        <fullName evidence="1">2506_t:CDS:1</fullName>
    </submittedName>
</protein>
<gene>
    <name evidence="1" type="ORF">POCULU_LOCUS1433</name>
</gene>
<dbReference type="EMBL" id="CAJVPJ010000107">
    <property type="protein sequence ID" value="CAG8478857.1"/>
    <property type="molecule type" value="Genomic_DNA"/>
</dbReference>
<reference evidence="1" key="1">
    <citation type="submission" date="2021-06" db="EMBL/GenBank/DDBJ databases">
        <authorList>
            <person name="Kallberg Y."/>
            <person name="Tangrot J."/>
            <person name="Rosling A."/>
        </authorList>
    </citation>
    <scope>NUCLEOTIDE SEQUENCE</scope>
    <source>
        <strain evidence="1">IA702</strain>
    </source>
</reference>
<dbReference type="Proteomes" id="UP000789572">
    <property type="component" value="Unassembled WGS sequence"/>
</dbReference>
<dbReference type="AlphaFoldDB" id="A0A9N8ZBN2"/>
<proteinExistence type="predicted"/>
<name>A0A9N8ZBN2_9GLOM</name>
<sequence length="124" mass="14735">MMTSTTTGRNFIAECSRVSCPRQKDVDDEIKLWREANDGMFWLHKISESFKLDRIQQVAQGSIIHIMEHKTEAKPPVYAEEDEDFEEHEKIERFEWEILRKVDTASTLVAERKLMHRSFIEFCK</sequence>
<evidence type="ECO:0000313" key="2">
    <source>
        <dbReference type="Proteomes" id="UP000789572"/>
    </source>
</evidence>
<evidence type="ECO:0000313" key="1">
    <source>
        <dbReference type="EMBL" id="CAG8478857.1"/>
    </source>
</evidence>
<dbReference type="OrthoDB" id="2421246at2759"/>
<accession>A0A9N8ZBN2</accession>
<comment type="caution">
    <text evidence="1">The sequence shown here is derived from an EMBL/GenBank/DDBJ whole genome shotgun (WGS) entry which is preliminary data.</text>
</comment>
<organism evidence="1 2">
    <name type="scientific">Paraglomus occultum</name>
    <dbReference type="NCBI Taxonomy" id="144539"/>
    <lineage>
        <taxon>Eukaryota</taxon>
        <taxon>Fungi</taxon>
        <taxon>Fungi incertae sedis</taxon>
        <taxon>Mucoromycota</taxon>
        <taxon>Glomeromycotina</taxon>
        <taxon>Glomeromycetes</taxon>
        <taxon>Paraglomerales</taxon>
        <taxon>Paraglomeraceae</taxon>
        <taxon>Paraglomus</taxon>
    </lineage>
</organism>
<keyword evidence="2" id="KW-1185">Reference proteome</keyword>